<feature type="region of interest" description="Disordered" evidence="8">
    <location>
        <begin position="2014"/>
        <end position="2053"/>
    </location>
</feature>
<dbReference type="Gene3D" id="3.30.1490.180">
    <property type="entry name" value="RNA polymerase ii"/>
    <property type="match status" value="1"/>
</dbReference>
<dbReference type="Pfam" id="PF04997">
    <property type="entry name" value="RNA_pol_Rpb1_1"/>
    <property type="match status" value="1"/>
</dbReference>
<dbReference type="InterPro" id="IPR007066">
    <property type="entry name" value="RNA_pol_Rpb1_3"/>
</dbReference>
<feature type="domain" description="RNA polymerase N-terminal" evidence="9">
    <location>
        <begin position="208"/>
        <end position="507"/>
    </location>
</feature>
<evidence type="ECO:0000256" key="8">
    <source>
        <dbReference type="SAM" id="MobiDB-lite"/>
    </source>
</evidence>
<feature type="compositionally biased region" description="Basic and acidic residues" evidence="8">
    <location>
        <begin position="1855"/>
        <end position="1865"/>
    </location>
</feature>
<evidence type="ECO:0000256" key="7">
    <source>
        <dbReference type="RuleBase" id="RU004279"/>
    </source>
</evidence>
<protein>
    <recommendedName>
        <fullName evidence="7">DNA-directed RNA polymerase subunit</fullName>
        <ecNumber evidence="7">2.7.7.6</ecNumber>
    </recommendedName>
</protein>
<dbReference type="InterPro" id="IPR044893">
    <property type="entry name" value="RNA_pol_Rpb1_clamp_domain"/>
</dbReference>
<dbReference type="InterPro" id="IPR000722">
    <property type="entry name" value="RNA_pol_asu"/>
</dbReference>
<gene>
    <name evidence="10" type="ORF">VNO80_26080</name>
</gene>
<dbReference type="SUPFAM" id="SSF64484">
    <property type="entry name" value="beta and beta-prime subunits of DNA dependent RNA-polymerase"/>
    <property type="match status" value="1"/>
</dbReference>
<evidence type="ECO:0000256" key="6">
    <source>
        <dbReference type="ARBA" id="ARBA00048552"/>
    </source>
</evidence>
<keyword evidence="4" id="KW-0862">Zinc</keyword>
<feature type="compositionally biased region" description="Polar residues" evidence="8">
    <location>
        <begin position="1301"/>
        <end position="1330"/>
    </location>
</feature>
<keyword evidence="1 7" id="KW-0240">DNA-directed RNA polymerase</keyword>
<dbReference type="Proteomes" id="UP001374584">
    <property type="component" value="Unassembled WGS sequence"/>
</dbReference>
<feature type="compositionally biased region" description="Low complexity" evidence="8">
    <location>
        <begin position="1817"/>
        <end position="1832"/>
    </location>
</feature>
<feature type="compositionally biased region" description="Basic and acidic residues" evidence="8">
    <location>
        <begin position="1768"/>
        <end position="1790"/>
    </location>
</feature>
<dbReference type="Gene3D" id="4.10.860.120">
    <property type="entry name" value="RNA polymerase II, clamp domain"/>
    <property type="match status" value="1"/>
</dbReference>
<feature type="compositionally biased region" description="Low complexity" evidence="8">
    <location>
        <begin position="1639"/>
        <end position="1650"/>
    </location>
</feature>
<evidence type="ECO:0000256" key="5">
    <source>
        <dbReference type="ARBA" id="ARBA00023163"/>
    </source>
</evidence>
<dbReference type="GO" id="GO:0003677">
    <property type="term" value="F:DNA binding"/>
    <property type="evidence" value="ECO:0007669"/>
    <property type="project" value="InterPro"/>
</dbReference>
<sequence>MEDNPPSSVLDGMVVGVKFGMATRQEICTASISDSSISHASQLSNPFLGLPLEFGRCESCGTSEAGKCEGHFGYIELPVPIYHPSHISELKRLLSLVCLNCLKMRKTKLSASGSGLAQRLVSPCCEEVNAAQISIREVKTSDGACYLALKVSKTKMHPDFWGFLEKYGYRYEGDHTRALLPCEAMEIIKRIPIETKKKLAGKGYFPQDGYVFKYLPVPPNCLSVPEVSDGISVMSSDPSMTILRKLLRKVEIIKSSRSGEPNFESHHIEANDLQSVVEQYLQIRGTSKAARDTETRFGVNKELSASSTQAWLEKMRTLFIRKGSGFSSRNVITGDCYKRINEVGIPVEVAQRVTFEERVNIHNISYLQKLVDENLCLTYKEGVSTFSLREGSKGHIYLKPGQIVHRRIMDGDIVFINRPPTTHKHSLQALFVYIHDDHTVKINPLICGPLGADFDGDCVHLFYPQSLAAKAEVVELFSVENQLLSSHSGNLNLQLSTDSLLSLKMLVKRCVFDRAAANQFAMFLLPLPRPGLIKASSGDSYWTSIQMLQCALPLCFDCSGGRYLIRQSEILEFDFNRDVLPATINEIAASIFFSKGPKEALKFFDVLQPFLMESIFADGFSVSLQDFSISKAIKRIISRSIGKVSSLLYQLRSIYNELVAQQLEKLIRDIENPVINFALKSTKLGDLIDSKSKSAIDKVVQQIGFLGQQLFDRGRFYSKGLVEDVASHFHVKCCYDGDGYPSAEYGLLKGSFFNGLDPYEEMVHSISTREVMVRSSRGLSEPGTLFKNLMAILRDVVICYDGTVRNICSNSIIQFEYGLEKTEHLFPAGEPVGVLAATAMSNPAYKAVLDASPNSNSSWELMKEILLCKVNFRNEPADRRVILYLNDCDCGGNYCRENAAYKVKDQLRKVNLKDAAVEFVIEYQEQRIQKGNSETDAGLVGHIYLDEMMLEELKISMANVFQKCLERLKSFSPRKKANQFLKRTELSFSESCSSSHPAAPCLTFIWVDDRNNEFDYIVKILSEKICPVLLETIIQGDPRISSASIIWVTPDTNTWVRNPYKSSNGELALDIILEKEVVKQSGDAWRIVLDSCLPVLHLIDTRRSIPYAIKQTQELLGISCTFDQAIQRVAASVKMVAKGVLREHLILLASSMTCGGNMVGFNTGGYKALSRQLNIQVPFTDATLFTPKKCFERAAEKCHTDSLSSIVASCSWGKPVAVGTGSKFDVVWDGNKIRSSEIEGMDVYSFLHMVKGHTDREEETDACLGEDIDDLLEEENLYLEMSPPRNSGFEAVFEENPEVLNDSTSNGWDVNSNQTKSKTNGWSGWVSNKAETNEGRSESAQESSWGKTVTQEDSSKSGAWNTNTTGQTNTRSNEWSVRESNKSEIQAGESEKVEGSWGSGKTKDVTQKDNFGSGGWGANKTDQAKTKSNEWSSWGNNNSEILAGGSENMQDSWGSGGRKDVTQEGNLTSGAWGANIDQTKTKSNEWSGWGKNKSEIPAGGSESVQGSWGSDKWKDGVTQVDNSASGSWGGNRRDQTKAKSDEWSGWGRNKAEMPAGGSENVQEDSWGSGKLRDDVTEKDNSGSGAWGGNRRDQTKTKSNEWSGWGRNELEIPAGGSENVQEDSWGSGKLKDDVTQNDNSGSGAWGASSTGQTKSKSNEWSGWGKNKSEIPAGGSENVQDSWGSCKRKDVAQVDNSVSGSWGGSRRDQTNTTSNEWSGWGRNKSEIPAGGCENVQEDSWGSGKLKDDVTQKDNSGSGAWGANKTGLAKTEVDEWARNKIETVDGGSEKLQEDSWNSGNLKSESKVGNASWGKPNSSGSQSWDSHNQSNQNSSSLGWESHIASANSDSEKGFQWGKQGRESFKKNRFEGSQGRGSNSGDWKNRNRPPRTPGQRLDLYSSEEQDVLREIEPIMQSIRRIMQQQGYNDGDPLAAEDQLFVLENVFEHHPDKDTKMGAGIDYVMVNKHSSFQDSRCFYVVLKDGRREDFSYRKCLDNWIRKKYPDRAESFLGKYFRKPRNRVEQTANPRGDQTAMPLRDEASTPADQTSTPGPAETNE</sequence>
<dbReference type="Gene3D" id="1.10.274.100">
    <property type="entry name" value="RNA polymerase Rpb1, domain 3"/>
    <property type="match status" value="1"/>
</dbReference>
<dbReference type="GO" id="GO:0003899">
    <property type="term" value="F:DNA-directed RNA polymerase activity"/>
    <property type="evidence" value="ECO:0007669"/>
    <property type="project" value="UniProtKB-EC"/>
</dbReference>
<dbReference type="InterPro" id="IPR007080">
    <property type="entry name" value="RNA_pol_Rpb1_1"/>
</dbReference>
<name>A0AAN9M0I9_PHACN</name>
<keyword evidence="11" id="KW-1185">Reference proteome</keyword>
<feature type="compositionally biased region" description="Basic and acidic residues" evidence="8">
    <location>
        <begin position="1531"/>
        <end position="1542"/>
    </location>
</feature>
<organism evidence="10 11">
    <name type="scientific">Phaseolus coccineus</name>
    <name type="common">Scarlet runner bean</name>
    <name type="synonym">Phaseolus multiflorus</name>
    <dbReference type="NCBI Taxonomy" id="3886"/>
    <lineage>
        <taxon>Eukaryota</taxon>
        <taxon>Viridiplantae</taxon>
        <taxon>Streptophyta</taxon>
        <taxon>Embryophyta</taxon>
        <taxon>Tracheophyta</taxon>
        <taxon>Spermatophyta</taxon>
        <taxon>Magnoliopsida</taxon>
        <taxon>eudicotyledons</taxon>
        <taxon>Gunneridae</taxon>
        <taxon>Pentapetalae</taxon>
        <taxon>rosids</taxon>
        <taxon>fabids</taxon>
        <taxon>Fabales</taxon>
        <taxon>Fabaceae</taxon>
        <taxon>Papilionoideae</taxon>
        <taxon>50 kb inversion clade</taxon>
        <taxon>NPAAA clade</taxon>
        <taxon>indigoferoid/millettioid clade</taxon>
        <taxon>Phaseoleae</taxon>
        <taxon>Phaseolus</taxon>
    </lineage>
</organism>
<evidence type="ECO:0000313" key="10">
    <source>
        <dbReference type="EMBL" id="KAK7343117.1"/>
    </source>
</evidence>
<dbReference type="Pfam" id="PF04983">
    <property type="entry name" value="RNA_pol_Rpb1_3"/>
    <property type="match status" value="1"/>
</dbReference>
<dbReference type="InterPro" id="IPR042102">
    <property type="entry name" value="RNA_pol_Rpb1_3_sf"/>
</dbReference>
<dbReference type="GO" id="GO:0006351">
    <property type="term" value="P:DNA-templated transcription"/>
    <property type="evidence" value="ECO:0007669"/>
    <property type="project" value="InterPro"/>
</dbReference>
<dbReference type="EC" id="2.7.7.6" evidence="7"/>
<keyword evidence="5 7" id="KW-0804">Transcription</keyword>
<dbReference type="SMART" id="SM00663">
    <property type="entry name" value="RPOLA_N"/>
    <property type="match status" value="1"/>
</dbReference>
<keyword evidence="2 7" id="KW-0808">Transferase</keyword>
<dbReference type="Pfam" id="PF11523">
    <property type="entry name" value="DUF3223"/>
    <property type="match status" value="1"/>
</dbReference>
<feature type="region of interest" description="Disordered" evidence="8">
    <location>
        <begin position="1299"/>
        <end position="1894"/>
    </location>
</feature>
<proteinExistence type="inferred from homology"/>
<dbReference type="Pfam" id="PF04998">
    <property type="entry name" value="RNA_pol_Rpb1_5"/>
    <property type="match status" value="1"/>
</dbReference>
<dbReference type="GO" id="GO:0000428">
    <property type="term" value="C:DNA-directed RNA polymerase complex"/>
    <property type="evidence" value="ECO:0007669"/>
    <property type="project" value="UniProtKB-KW"/>
</dbReference>
<feature type="compositionally biased region" description="Basic and acidic residues" evidence="8">
    <location>
        <begin position="1570"/>
        <end position="1580"/>
    </location>
</feature>
<dbReference type="InterPro" id="IPR006592">
    <property type="entry name" value="RNA_pol_N"/>
</dbReference>
<dbReference type="EMBL" id="JAYMYR010000009">
    <property type="protein sequence ID" value="KAK7343117.1"/>
    <property type="molecule type" value="Genomic_DNA"/>
</dbReference>
<evidence type="ECO:0000313" key="11">
    <source>
        <dbReference type="Proteomes" id="UP001374584"/>
    </source>
</evidence>
<comment type="catalytic activity">
    <reaction evidence="6 7">
        <text>RNA(n) + a ribonucleoside 5'-triphosphate = RNA(n+1) + diphosphate</text>
        <dbReference type="Rhea" id="RHEA:21248"/>
        <dbReference type="Rhea" id="RHEA-COMP:14527"/>
        <dbReference type="Rhea" id="RHEA-COMP:17342"/>
        <dbReference type="ChEBI" id="CHEBI:33019"/>
        <dbReference type="ChEBI" id="CHEBI:61557"/>
        <dbReference type="ChEBI" id="CHEBI:140395"/>
        <dbReference type="EC" id="2.7.7.6"/>
    </reaction>
</comment>
<evidence type="ECO:0000256" key="1">
    <source>
        <dbReference type="ARBA" id="ARBA00022478"/>
    </source>
</evidence>
<dbReference type="InterPro" id="IPR007081">
    <property type="entry name" value="RNA_pol_Rpb1_5"/>
</dbReference>
<evidence type="ECO:0000259" key="9">
    <source>
        <dbReference type="SMART" id="SM00663"/>
    </source>
</evidence>
<dbReference type="InterPro" id="IPR045867">
    <property type="entry name" value="DNA-dir_RpoC_beta_prime"/>
</dbReference>
<reference evidence="10 11" key="1">
    <citation type="submission" date="2024-01" db="EMBL/GenBank/DDBJ databases">
        <title>The genomes of 5 underutilized Papilionoideae crops provide insights into root nodulation and disease resistanc.</title>
        <authorList>
            <person name="Jiang F."/>
        </authorList>
    </citation>
    <scope>NUCLEOTIDE SEQUENCE [LARGE SCALE GENOMIC DNA]</scope>
    <source>
        <strain evidence="10">JINMINGXINNONG_FW02</strain>
        <tissue evidence="10">Leaves</tissue>
    </source>
</reference>
<dbReference type="PANTHER" id="PTHR19376">
    <property type="entry name" value="DNA-DIRECTED RNA POLYMERASE"/>
    <property type="match status" value="1"/>
</dbReference>
<feature type="compositionally biased region" description="Basic and acidic residues" evidence="8">
    <location>
        <begin position="1589"/>
        <end position="1598"/>
    </location>
</feature>
<evidence type="ECO:0000256" key="4">
    <source>
        <dbReference type="ARBA" id="ARBA00022833"/>
    </source>
</evidence>
<comment type="function">
    <text evidence="7">DNA-dependent RNA polymerase catalyzes the transcription of DNA into RNA using the four ribonucleoside triphosphates as substrates.</text>
</comment>
<feature type="compositionally biased region" description="Low complexity" evidence="8">
    <location>
        <begin position="1429"/>
        <end position="1440"/>
    </location>
</feature>
<feature type="compositionally biased region" description="Polar residues" evidence="8">
    <location>
        <begin position="1340"/>
        <end position="1375"/>
    </location>
</feature>
<accession>A0AAN9M0I9</accession>
<keyword evidence="3 7" id="KW-0548">Nucleotidyltransferase</keyword>
<dbReference type="Gene3D" id="6.20.50.80">
    <property type="match status" value="1"/>
</dbReference>
<dbReference type="Gene3D" id="3.10.450.40">
    <property type="match status" value="1"/>
</dbReference>
<comment type="caution">
    <text evidence="10">The sequence shown here is derived from an EMBL/GenBank/DDBJ whole genome shotgun (WGS) entry which is preliminary data.</text>
</comment>
<feature type="compositionally biased region" description="Polar residues" evidence="8">
    <location>
        <begin position="1791"/>
        <end position="1816"/>
    </location>
</feature>
<comment type="similarity">
    <text evidence="7">Belongs to the RNA polymerase beta' chain family.</text>
</comment>
<evidence type="ECO:0000256" key="2">
    <source>
        <dbReference type="ARBA" id="ARBA00022679"/>
    </source>
</evidence>
<dbReference type="Pfam" id="PF00623">
    <property type="entry name" value="RNA_pol_Rpb1_2"/>
    <property type="match status" value="1"/>
</dbReference>
<evidence type="ECO:0000256" key="3">
    <source>
        <dbReference type="ARBA" id="ARBA00022695"/>
    </source>
</evidence>
<dbReference type="PANTHER" id="PTHR19376:SF51">
    <property type="entry name" value="DNA-DIRECTED RNA POLYMERASE V SUBUNIT 1"/>
    <property type="match status" value="1"/>
</dbReference>
<dbReference type="Gene3D" id="2.40.40.20">
    <property type="match status" value="1"/>
</dbReference>